<keyword evidence="3" id="KW-1185">Reference proteome</keyword>
<evidence type="ECO:0000313" key="3">
    <source>
        <dbReference type="Proteomes" id="UP000018745"/>
    </source>
</evidence>
<dbReference type="PROSITE" id="PS51257">
    <property type="entry name" value="PROKAR_LIPOPROTEIN"/>
    <property type="match status" value="1"/>
</dbReference>
<gene>
    <name evidence="2" type="ORF">OVS_04395</name>
</gene>
<reference evidence="2 3" key="1">
    <citation type="journal article" date="2014" name="Genome Announc.">
        <title>Complete Genome Sequence of Mycoplasma ovis Strain Michigan, a Hemoplasma of Sheep with Two Distinct 16S rRNA Genes.</title>
        <authorList>
            <person name="Deshuillers P.L."/>
            <person name="Santos A.P."/>
            <person name="do Nascimento N.C."/>
            <person name="Hampel J.A."/>
            <person name="Bergin I.L."/>
            <person name="Dyson M.C."/>
            <person name="Messick J.B."/>
        </authorList>
    </citation>
    <scope>NUCLEOTIDE SEQUENCE [LARGE SCALE GENOMIC DNA]</scope>
    <source>
        <strain evidence="2 3">Michigan</strain>
    </source>
</reference>
<feature type="region of interest" description="Disordered" evidence="1">
    <location>
        <begin position="35"/>
        <end position="77"/>
    </location>
</feature>
<protein>
    <recommendedName>
        <fullName evidence="4">Lipoprotein</fullName>
    </recommendedName>
</protein>
<sequence length="221" mass="24442">MSLSLKVVSLVAGIGGGCGSVPFLLCNSQGLTSAQTQSPQAEPSLTESSPSETTVTSTEPASTPAKAEVPAPSATLKEETGNCVIEDKLSDLDTMAWNNGIADTDYFRISCKDTLRGLNSDFTQDWSGLFPKKLFQITHDFYKGKKLELKMQITTLEGKSRVEFTSDRFISTVLGEWNREFHTENNQKIKIINIQSSKVSPDKIYMQSIQEKDDFVLHYDL</sequence>
<accession>A0ABM5P2F5</accession>
<feature type="compositionally biased region" description="Low complexity" evidence="1">
    <location>
        <begin position="41"/>
        <end position="65"/>
    </location>
</feature>
<evidence type="ECO:0008006" key="4">
    <source>
        <dbReference type="Google" id="ProtNLM"/>
    </source>
</evidence>
<organism evidence="2 3">
    <name type="scientific">Mycoplasma ovis str. Michigan</name>
    <dbReference type="NCBI Taxonomy" id="1415773"/>
    <lineage>
        <taxon>Bacteria</taxon>
        <taxon>Bacillati</taxon>
        <taxon>Mycoplasmatota</taxon>
        <taxon>Mollicutes</taxon>
        <taxon>Mycoplasmataceae</taxon>
        <taxon>Mycoplasma</taxon>
    </lineage>
</organism>
<evidence type="ECO:0000256" key="1">
    <source>
        <dbReference type="SAM" id="MobiDB-lite"/>
    </source>
</evidence>
<name>A0ABM5P2F5_9MOLU</name>
<dbReference type="EMBL" id="CP006935">
    <property type="protein sequence ID" value="AHC40606.1"/>
    <property type="molecule type" value="Genomic_DNA"/>
</dbReference>
<dbReference type="Proteomes" id="UP000018745">
    <property type="component" value="Chromosome"/>
</dbReference>
<dbReference type="RefSeq" id="WP_024071635.1">
    <property type="nucleotide sequence ID" value="NC_023062.1"/>
</dbReference>
<proteinExistence type="predicted"/>
<evidence type="ECO:0000313" key="2">
    <source>
        <dbReference type="EMBL" id="AHC40606.1"/>
    </source>
</evidence>